<dbReference type="AlphaFoldDB" id="A0AA37X086"/>
<keyword evidence="11" id="KW-1185">Reference proteome</keyword>
<evidence type="ECO:0000256" key="5">
    <source>
        <dbReference type="ARBA" id="ARBA00022490"/>
    </source>
</evidence>
<dbReference type="Pfam" id="PF03462">
    <property type="entry name" value="PCRF"/>
    <property type="match status" value="1"/>
</dbReference>
<gene>
    <name evidence="7 10" type="primary">prfA</name>
    <name evidence="10" type="ORF">GCM10010873_25920</name>
</gene>
<feature type="modified residue" description="N5-methylglutamine" evidence="7">
    <location>
        <position position="229"/>
    </location>
</feature>
<dbReference type="InterPro" id="IPR050057">
    <property type="entry name" value="Prokaryotic/Mito_RF"/>
</dbReference>
<dbReference type="FunFam" id="3.30.160.20:FF:000004">
    <property type="entry name" value="Peptide chain release factor 1"/>
    <property type="match status" value="1"/>
</dbReference>
<dbReference type="InterPro" id="IPR000352">
    <property type="entry name" value="Pep_chain_release_fac_I"/>
</dbReference>
<reference evidence="10 11" key="1">
    <citation type="journal article" date="2014" name="Int. J. Syst. Evol. Microbiol.">
        <title>Complete genome sequence of Corynebacterium casei LMG S-19264T (=DSM 44701T), isolated from a smear-ripened cheese.</title>
        <authorList>
            <consortium name="US DOE Joint Genome Institute (JGI-PGF)"/>
            <person name="Walter F."/>
            <person name="Albersmeier A."/>
            <person name="Kalinowski J."/>
            <person name="Ruckert C."/>
        </authorList>
    </citation>
    <scope>NUCLEOTIDE SEQUENCE [LARGE SCALE GENOMIC DNA]</scope>
    <source>
        <strain evidence="10 11">NBRC 111766</strain>
    </source>
</reference>
<protein>
    <recommendedName>
        <fullName evidence="7 8">Peptide chain release factor 1</fullName>
        <shortName evidence="7">RF-1</shortName>
    </recommendedName>
</protein>
<evidence type="ECO:0000256" key="6">
    <source>
        <dbReference type="ARBA" id="ARBA00022917"/>
    </source>
</evidence>
<evidence type="ECO:0000256" key="4">
    <source>
        <dbReference type="ARBA" id="ARBA00022481"/>
    </source>
</evidence>
<evidence type="ECO:0000259" key="9">
    <source>
        <dbReference type="PROSITE" id="PS00745"/>
    </source>
</evidence>
<evidence type="ECO:0000256" key="8">
    <source>
        <dbReference type="NCBIfam" id="TIGR00019"/>
    </source>
</evidence>
<dbReference type="PROSITE" id="PS00745">
    <property type="entry name" value="RF_PROK_I"/>
    <property type="match status" value="1"/>
</dbReference>
<evidence type="ECO:0000256" key="3">
    <source>
        <dbReference type="ARBA" id="ARBA00010835"/>
    </source>
</evidence>
<evidence type="ECO:0000256" key="7">
    <source>
        <dbReference type="HAMAP-Rule" id="MF_00093"/>
    </source>
</evidence>
<dbReference type="SUPFAM" id="SSF75620">
    <property type="entry name" value="Release factor"/>
    <property type="match status" value="1"/>
</dbReference>
<evidence type="ECO:0000313" key="10">
    <source>
        <dbReference type="EMBL" id="GLS87618.1"/>
    </source>
</evidence>
<organism evidence="10 11">
    <name type="scientific">Cypionkella aquatica</name>
    <dbReference type="NCBI Taxonomy" id="1756042"/>
    <lineage>
        <taxon>Bacteria</taxon>
        <taxon>Pseudomonadati</taxon>
        <taxon>Pseudomonadota</taxon>
        <taxon>Alphaproteobacteria</taxon>
        <taxon>Rhodobacterales</taxon>
        <taxon>Paracoccaceae</taxon>
        <taxon>Cypionkella</taxon>
    </lineage>
</organism>
<dbReference type="FunFam" id="3.30.70.1660:FF:000004">
    <property type="entry name" value="Peptide chain release factor 1"/>
    <property type="match status" value="1"/>
</dbReference>
<comment type="similarity">
    <text evidence="3 7">Belongs to the prokaryotic/mitochondrial release factor family.</text>
</comment>
<dbReference type="GO" id="GO:0005829">
    <property type="term" value="C:cytosol"/>
    <property type="evidence" value="ECO:0007669"/>
    <property type="project" value="UniProtKB-ARBA"/>
</dbReference>
<dbReference type="NCBIfam" id="TIGR00019">
    <property type="entry name" value="prfA"/>
    <property type="match status" value="1"/>
</dbReference>
<dbReference type="FunFam" id="3.30.70.1660:FF:000002">
    <property type="entry name" value="Peptide chain release factor 1"/>
    <property type="match status" value="1"/>
</dbReference>
<sequence length="351" mass="38671">MVPLEKLAQITQRFEFLEAKLNAGASPAEIATLSREYSDLKPVADEIVAYRRALDDLAEAEIMLADPEMKALAEDEMPALKARIPEMESRLQIALLPKDAADARPAILEIRPGTGGDEAALFAADLLRMYQRFAEKMGWTFEVLEQQDSELGGIKDVQVHIAGEGVFAKLKFESGVHRVQRVPETEAQGRVHTSAATVAVLPEAEEVDLVIPASDIRIDTMRASGAGGQHVNTTDSAVRITHIPTGMIVVSAQKSQHRNKEIAMQVLRARLFDLERARVDDARAAERKSQVGSGDRSERIRTYNFPQGRMTDHRINLTLYSLGQIMQGDLIEVVDALVAHDQASKLAEMEA</sequence>
<dbReference type="HAMAP" id="MF_00093">
    <property type="entry name" value="Rel_fac_1"/>
    <property type="match status" value="1"/>
</dbReference>
<dbReference type="PANTHER" id="PTHR43804">
    <property type="entry name" value="LD18447P"/>
    <property type="match status" value="1"/>
</dbReference>
<dbReference type="NCBIfam" id="NF001859">
    <property type="entry name" value="PRK00591.1"/>
    <property type="match status" value="1"/>
</dbReference>
<keyword evidence="5 7" id="KW-0963">Cytoplasm</keyword>
<dbReference type="SMART" id="SM00937">
    <property type="entry name" value="PCRF"/>
    <property type="match status" value="1"/>
</dbReference>
<dbReference type="Gene3D" id="3.30.70.1660">
    <property type="match status" value="1"/>
</dbReference>
<dbReference type="InterPro" id="IPR045853">
    <property type="entry name" value="Pep_chain_release_fac_I_sf"/>
</dbReference>
<dbReference type="Gene3D" id="6.10.140.1950">
    <property type="match status" value="1"/>
</dbReference>
<comment type="function">
    <text evidence="1 7">Peptide chain release factor 1 directs the termination of translation in response to the peptide chain termination codons UAG and UAA.</text>
</comment>
<name>A0AA37X086_9RHOB</name>
<evidence type="ECO:0000256" key="1">
    <source>
        <dbReference type="ARBA" id="ARBA00002986"/>
    </source>
</evidence>
<comment type="PTM">
    <text evidence="7">Methylated by PrmC. Methylation increases the termination efficiency of RF1.</text>
</comment>
<dbReference type="GO" id="GO:0016149">
    <property type="term" value="F:translation release factor activity, codon specific"/>
    <property type="evidence" value="ECO:0007669"/>
    <property type="project" value="UniProtKB-UniRule"/>
</dbReference>
<dbReference type="EMBL" id="BSPP01000010">
    <property type="protein sequence ID" value="GLS87618.1"/>
    <property type="molecule type" value="Genomic_DNA"/>
</dbReference>
<proteinExistence type="inferred from homology"/>
<dbReference type="Pfam" id="PF00472">
    <property type="entry name" value="RF-1"/>
    <property type="match status" value="1"/>
</dbReference>
<accession>A0AA37X086</accession>
<dbReference type="PANTHER" id="PTHR43804:SF7">
    <property type="entry name" value="LD18447P"/>
    <property type="match status" value="1"/>
</dbReference>
<dbReference type="InterPro" id="IPR004373">
    <property type="entry name" value="RF-1"/>
</dbReference>
<dbReference type="Gene3D" id="3.30.160.20">
    <property type="match status" value="1"/>
</dbReference>
<keyword evidence="6 7" id="KW-0648">Protein biosynthesis</keyword>
<keyword evidence="4 7" id="KW-0488">Methylation</keyword>
<dbReference type="InterPro" id="IPR005139">
    <property type="entry name" value="PCRF"/>
</dbReference>
<comment type="subcellular location">
    <subcellularLocation>
        <location evidence="2 7">Cytoplasm</location>
    </subcellularLocation>
</comment>
<feature type="domain" description="Prokaryotic-type class I peptide chain release factors" evidence="9">
    <location>
        <begin position="222"/>
        <end position="238"/>
    </location>
</feature>
<comment type="caution">
    <text evidence="10">The sequence shown here is derived from an EMBL/GenBank/DDBJ whole genome shotgun (WGS) entry which is preliminary data.</text>
</comment>
<dbReference type="RefSeq" id="WP_284325796.1">
    <property type="nucleotide sequence ID" value="NZ_BSPP01000010.1"/>
</dbReference>
<evidence type="ECO:0000256" key="2">
    <source>
        <dbReference type="ARBA" id="ARBA00004496"/>
    </source>
</evidence>
<dbReference type="Proteomes" id="UP001157355">
    <property type="component" value="Unassembled WGS sequence"/>
</dbReference>
<evidence type="ECO:0000313" key="11">
    <source>
        <dbReference type="Proteomes" id="UP001157355"/>
    </source>
</evidence>